<reference evidence="5" key="1">
    <citation type="submission" date="2020-01" db="EMBL/GenBank/DDBJ databases">
        <title>Development of genomics and gene disruption for Polysphondylium violaceum indicates a role for the polyketide synthase stlB in stalk morphogenesis.</title>
        <authorList>
            <person name="Narita B."/>
            <person name="Kawabe Y."/>
            <person name="Kin K."/>
            <person name="Saito T."/>
            <person name="Gibbs R."/>
            <person name="Kuspa A."/>
            <person name="Muzny D."/>
            <person name="Queller D."/>
            <person name="Richards S."/>
            <person name="Strassman J."/>
            <person name="Sucgang R."/>
            <person name="Worley K."/>
            <person name="Schaap P."/>
        </authorList>
    </citation>
    <scope>NUCLEOTIDE SEQUENCE</scope>
    <source>
        <strain evidence="5">QSvi11</strain>
    </source>
</reference>
<evidence type="ECO:0000256" key="1">
    <source>
        <dbReference type="ARBA" id="ARBA00023157"/>
    </source>
</evidence>
<dbReference type="Proteomes" id="UP000695562">
    <property type="component" value="Unassembled WGS sequence"/>
</dbReference>
<dbReference type="InterPro" id="IPR008139">
    <property type="entry name" value="SaposinB_dom"/>
</dbReference>
<evidence type="ECO:0000313" key="5">
    <source>
        <dbReference type="EMBL" id="KAF2076365.1"/>
    </source>
</evidence>
<dbReference type="Pfam" id="PF05184">
    <property type="entry name" value="SapB_1"/>
    <property type="match status" value="2"/>
</dbReference>
<comment type="caution">
    <text evidence="5">The sequence shown here is derived from an EMBL/GenBank/DDBJ whole genome shotgun (WGS) entry which is preliminary data.</text>
</comment>
<feature type="signal peptide" evidence="3">
    <location>
        <begin position="1"/>
        <end position="20"/>
    </location>
</feature>
<evidence type="ECO:0000256" key="3">
    <source>
        <dbReference type="SAM" id="SignalP"/>
    </source>
</evidence>
<dbReference type="InterPro" id="IPR008138">
    <property type="entry name" value="SapB_2"/>
</dbReference>
<dbReference type="GO" id="GO:0016020">
    <property type="term" value="C:membrane"/>
    <property type="evidence" value="ECO:0007669"/>
    <property type="project" value="GOC"/>
</dbReference>
<dbReference type="InterPro" id="IPR051428">
    <property type="entry name" value="Sphingo_Act-Surfact_Prot"/>
</dbReference>
<feature type="chain" id="PRO_5035201839" description="Saposin B-type domain-containing protein" evidence="3">
    <location>
        <begin position="21"/>
        <end position="208"/>
    </location>
</feature>
<keyword evidence="3" id="KW-0732">Signal</keyword>
<dbReference type="AlphaFoldDB" id="A0A8J4V0W6"/>
<dbReference type="InterPro" id="IPR011001">
    <property type="entry name" value="Saposin-like"/>
</dbReference>
<keyword evidence="1" id="KW-1015">Disulfide bond</keyword>
<dbReference type="PANTHER" id="PTHR11480">
    <property type="entry name" value="SAPOSIN-RELATED"/>
    <property type="match status" value="1"/>
</dbReference>
<dbReference type="SUPFAM" id="SSF47862">
    <property type="entry name" value="Saposin"/>
    <property type="match status" value="2"/>
</dbReference>
<protein>
    <recommendedName>
        <fullName evidence="4">Saposin B-type domain-containing protein</fullName>
    </recommendedName>
</protein>
<dbReference type="PROSITE" id="PS50015">
    <property type="entry name" value="SAP_B"/>
    <property type="match status" value="2"/>
</dbReference>
<evidence type="ECO:0000256" key="2">
    <source>
        <dbReference type="ARBA" id="ARBA00023180"/>
    </source>
</evidence>
<keyword evidence="2" id="KW-0325">Glycoprotein</keyword>
<dbReference type="GO" id="GO:0006665">
    <property type="term" value="P:sphingolipid metabolic process"/>
    <property type="evidence" value="ECO:0007669"/>
    <property type="project" value="InterPro"/>
</dbReference>
<dbReference type="InterPro" id="IPR008373">
    <property type="entry name" value="Saposin"/>
</dbReference>
<dbReference type="Gene3D" id="1.10.225.10">
    <property type="entry name" value="Saposin-like"/>
    <property type="match status" value="2"/>
</dbReference>
<dbReference type="GO" id="GO:0005764">
    <property type="term" value="C:lysosome"/>
    <property type="evidence" value="ECO:0007669"/>
    <property type="project" value="InterPro"/>
</dbReference>
<dbReference type="Pfam" id="PF03489">
    <property type="entry name" value="SapB_2"/>
    <property type="match status" value="2"/>
</dbReference>
<sequence length="208" mass="23312">MKYLAVLLFAVLALSTSVQAQMQCEVCEFVAAKVEAIAANNQSIAYVETHLEGICNYLPGTYGQACTFMVKSYTQVVLNMIINNETPEVICSQLGFCPATEEVTLQQLEETAPVTSLGKHHHHHHHNIVKKLECKVCDWLVKKVEQHIFSGHSQQEIIRALDSECHHFDIKAAINLCKKEVAQEVPKMIEHLKRKETPAAVCKMIAKC</sequence>
<keyword evidence="6" id="KW-1185">Reference proteome</keyword>
<evidence type="ECO:0000259" key="4">
    <source>
        <dbReference type="PROSITE" id="PS50015"/>
    </source>
</evidence>
<dbReference type="InterPro" id="IPR007856">
    <property type="entry name" value="SapB_1"/>
</dbReference>
<accession>A0A8J4V0W6</accession>
<evidence type="ECO:0000313" key="6">
    <source>
        <dbReference type="Proteomes" id="UP000695562"/>
    </source>
</evidence>
<name>A0A8J4V0W6_9MYCE</name>
<organism evidence="5 6">
    <name type="scientific">Polysphondylium violaceum</name>
    <dbReference type="NCBI Taxonomy" id="133409"/>
    <lineage>
        <taxon>Eukaryota</taxon>
        <taxon>Amoebozoa</taxon>
        <taxon>Evosea</taxon>
        <taxon>Eumycetozoa</taxon>
        <taxon>Dictyostelia</taxon>
        <taxon>Dictyosteliales</taxon>
        <taxon>Dictyosteliaceae</taxon>
        <taxon>Polysphondylium</taxon>
    </lineage>
</organism>
<dbReference type="OrthoDB" id="16524at2759"/>
<gene>
    <name evidence="5" type="ORF">CYY_002322</name>
</gene>
<feature type="domain" description="Saposin B-type" evidence="4">
    <location>
        <begin position="20"/>
        <end position="101"/>
    </location>
</feature>
<proteinExistence type="predicted"/>
<dbReference type="EMBL" id="AJWJ01000063">
    <property type="protein sequence ID" value="KAF2076365.1"/>
    <property type="molecule type" value="Genomic_DNA"/>
</dbReference>
<dbReference type="PRINTS" id="PR01797">
    <property type="entry name" value="SAPOSIN"/>
</dbReference>
<dbReference type="SMART" id="SM00741">
    <property type="entry name" value="SapB"/>
    <property type="match status" value="2"/>
</dbReference>
<feature type="domain" description="Saposin B-type" evidence="4">
    <location>
        <begin position="130"/>
        <end position="208"/>
    </location>
</feature>